<feature type="transmembrane region" description="Helical" evidence="8">
    <location>
        <begin position="224"/>
        <end position="241"/>
    </location>
</feature>
<reference evidence="9 10" key="1">
    <citation type="submission" date="2020-04" db="EMBL/GenBank/DDBJ databases">
        <title>Description of novel Gluconacetobacter.</title>
        <authorList>
            <person name="Sombolestani A."/>
        </authorList>
    </citation>
    <scope>NUCLEOTIDE SEQUENCE [LARGE SCALE GENOMIC DNA]</scope>
    <source>
        <strain evidence="9 10">LMG 27724</strain>
    </source>
</reference>
<feature type="transmembrane region" description="Helical" evidence="8">
    <location>
        <begin position="21"/>
        <end position="40"/>
    </location>
</feature>
<dbReference type="InterPro" id="IPR050171">
    <property type="entry name" value="MFS_Transporters"/>
</dbReference>
<dbReference type="InterPro" id="IPR036259">
    <property type="entry name" value="MFS_trans_sf"/>
</dbReference>
<sequence>MMEPRRRTFLRIATLELCERFGFYGLQSVSVLYFIRTMGLSEQGAIMLWGAFSALMFGVPVLGGWLGDRILGARRTVAVALALLAIGYTGLASGMSGATGVSLVLAVLVCGGGIFKPNITSLLRHAFSGADDRLDIVFTIYYMSINIGATIAALAIPFLAVHIGWQASFGIAAAVLWAGFAVSLTLPATAPPPAGAPDRRLWLLLGAGIGAAFTLLHYPALARTCIWVAATAILLIWIMLYRRAKPAWRAGLKLSFALQSEAILFFLFNQQIATSLTGFARDHVAGAIRLAGMDWALQPGQFQSLNNLWIVAFAPCLAALYHRAERKGRPISVPIRFLSGFVLLTGSFVLWRAAALAGAAGPVSPWWMVAGYALFSLGELLIAALGLAVIARYAPPDGVGRLMGCFSVLGGLASYLGSLIATDATHGPAGGLSAASIAGYAHLFGNLAALAAFVALASALFIPFARKMDAHWRRALPPPPAANEPILETLP</sequence>
<keyword evidence="10" id="KW-1185">Reference proteome</keyword>
<feature type="transmembrane region" description="Helical" evidence="8">
    <location>
        <begin position="402"/>
        <end position="421"/>
    </location>
</feature>
<accession>A0A7W4IYY3</accession>
<feature type="transmembrane region" description="Helical" evidence="8">
    <location>
        <begin position="136"/>
        <end position="161"/>
    </location>
</feature>
<dbReference type="InterPro" id="IPR000109">
    <property type="entry name" value="POT_fam"/>
</dbReference>
<dbReference type="Gene3D" id="1.20.1250.20">
    <property type="entry name" value="MFS general substrate transporter like domains"/>
    <property type="match status" value="1"/>
</dbReference>
<keyword evidence="5" id="KW-0571">Peptide transport</keyword>
<dbReference type="GO" id="GO:0015833">
    <property type="term" value="P:peptide transport"/>
    <property type="evidence" value="ECO:0007669"/>
    <property type="project" value="UniProtKB-KW"/>
</dbReference>
<name>A0A7W4IYY3_9PROT</name>
<dbReference type="PANTHER" id="PTHR23517">
    <property type="entry name" value="RESISTANCE PROTEIN MDTM, PUTATIVE-RELATED-RELATED"/>
    <property type="match status" value="1"/>
</dbReference>
<comment type="subcellular location">
    <subcellularLocation>
        <location evidence="1">Cell membrane</location>
        <topology evidence="1">Multi-pass membrane protein</topology>
    </subcellularLocation>
</comment>
<dbReference type="GO" id="GO:0005886">
    <property type="term" value="C:plasma membrane"/>
    <property type="evidence" value="ECO:0007669"/>
    <property type="project" value="UniProtKB-SubCell"/>
</dbReference>
<evidence type="ECO:0000313" key="9">
    <source>
        <dbReference type="EMBL" id="MBB2171586.1"/>
    </source>
</evidence>
<feature type="transmembrane region" description="Helical" evidence="8">
    <location>
        <begin position="441"/>
        <end position="464"/>
    </location>
</feature>
<dbReference type="PANTHER" id="PTHR23517:SF15">
    <property type="entry name" value="PROTON-DEPENDENT OLIGOPEPTIDE FAMILY TRANSPORT PROTEIN"/>
    <property type="match status" value="1"/>
</dbReference>
<proteinExistence type="predicted"/>
<keyword evidence="2" id="KW-0813">Transport</keyword>
<keyword evidence="3" id="KW-1003">Cell membrane</keyword>
<keyword evidence="6 8" id="KW-1133">Transmembrane helix</keyword>
<feature type="transmembrane region" description="Helical" evidence="8">
    <location>
        <begin position="333"/>
        <end position="354"/>
    </location>
</feature>
<evidence type="ECO:0000256" key="4">
    <source>
        <dbReference type="ARBA" id="ARBA00022692"/>
    </source>
</evidence>
<protein>
    <submittedName>
        <fullName evidence="9">MFS transporter</fullName>
    </submittedName>
</protein>
<evidence type="ECO:0000313" key="10">
    <source>
        <dbReference type="Proteomes" id="UP000577891"/>
    </source>
</evidence>
<keyword evidence="7 8" id="KW-0472">Membrane</keyword>
<evidence type="ECO:0000256" key="3">
    <source>
        <dbReference type="ARBA" id="ARBA00022475"/>
    </source>
</evidence>
<comment type="caution">
    <text evidence="9">The sequence shown here is derived from an EMBL/GenBank/DDBJ whole genome shotgun (WGS) entry which is preliminary data.</text>
</comment>
<evidence type="ECO:0000256" key="5">
    <source>
        <dbReference type="ARBA" id="ARBA00022856"/>
    </source>
</evidence>
<dbReference type="GO" id="GO:1904680">
    <property type="term" value="F:peptide transmembrane transporter activity"/>
    <property type="evidence" value="ECO:0007669"/>
    <property type="project" value="InterPro"/>
</dbReference>
<dbReference type="NCBIfam" id="TIGR00924">
    <property type="entry name" value="yjdL_sub1_fam"/>
    <property type="match status" value="1"/>
</dbReference>
<dbReference type="SUPFAM" id="SSF103473">
    <property type="entry name" value="MFS general substrate transporter"/>
    <property type="match status" value="1"/>
</dbReference>
<keyword evidence="5" id="KW-0653">Protein transport</keyword>
<evidence type="ECO:0000256" key="1">
    <source>
        <dbReference type="ARBA" id="ARBA00004651"/>
    </source>
</evidence>
<feature type="transmembrane region" description="Helical" evidence="8">
    <location>
        <begin position="201"/>
        <end position="218"/>
    </location>
</feature>
<dbReference type="InterPro" id="IPR005279">
    <property type="entry name" value="Dipep/tripep_permease"/>
</dbReference>
<feature type="transmembrane region" description="Helical" evidence="8">
    <location>
        <begin position="46"/>
        <end position="66"/>
    </location>
</feature>
<dbReference type="Pfam" id="PF00854">
    <property type="entry name" value="PTR2"/>
    <property type="match status" value="2"/>
</dbReference>
<organism evidence="9 10">
    <name type="scientific">Gluconacetobacter asukensis</name>
    <dbReference type="NCBI Taxonomy" id="1017181"/>
    <lineage>
        <taxon>Bacteria</taxon>
        <taxon>Pseudomonadati</taxon>
        <taxon>Pseudomonadota</taxon>
        <taxon>Alphaproteobacteria</taxon>
        <taxon>Acetobacterales</taxon>
        <taxon>Acetobacteraceae</taxon>
        <taxon>Gluconacetobacter</taxon>
    </lineage>
</organism>
<keyword evidence="4 8" id="KW-0812">Transmembrane</keyword>
<dbReference type="RefSeq" id="WP_182978181.1">
    <property type="nucleotide sequence ID" value="NZ_BAABGB010000027.1"/>
</dbReference>
<evidence type="ECO:0000256" key="2">
    <source>
        <dbReference type="ARBA" id="ARBA00022448"/>
    </source>
</evidence>
<gene>
    <name evidence="9" type="ORF">HLH35_05535</name>
</gene>
<feature type="transmembrane region" description="Helical" evidence="8">
    <location>
        <begin position="73"/>
        <end position="91"/>
    </location>
</feature>
<evidence type="ECO:0000256" key="7">
    <source>
        <dbReference type="ARBA" id="ARBA00023136"/>
    </source>
</evidence>
<evidence type="ECO:0000256" key="8">
    <source>
        <dbReference type="SAM" id="Phobius"/>
    </source>
</evidence>
<dbReference type="AlphaFoldDB" id="A0A7W4IYY3"/>
<feature type="transmembrane region" description="Helical" evidence="8">
    <location>
        <begin position="300"/>
        <end position="321"/>
    </location>
</feature>
<dbReference type="Proteomes" id="UP000577891">
    <property type="component" value="Unassembled WGS sequence"/>
</dbReference>
<evidence type="ECO:0000256" key="6">
    <source>
        <dbReference type="ARBA" id="ARBA00022989"/>
    </source>
</evidence>
<feature type="transmembrane region" description="Helical" evidence="8">
    <location>
        <begin position="366"/>
        <end position="390"/>
    </location>
</feature>
<feature type="transmembrane region" description="Helical" evidence="8">
    <location>
        <begin position="167"/>
        <end position="189"/>
    </location>
</feature>
<dbReference type="EMBL" id="JABEQE010000003">
    <property type="protein sequence ID" value="MBB2171586.1"/>
    <property type="molecule type" value="Genomic_DNA"/>
</dbReference>